<dbReference type="NCBIfam" id="TIGR01068">
    <property type="entry name" value="thioredoxin"/>
    <property type="match status" value="1"/>
</dbReference>
<dbReference type="GO" id="GO:0005737">
    <property type="term" value="C:cytoplasm"/>
    <property type="evidence" value="ECO:0007669"/>
    <property type="project" value="TreeGrafter"/>
</dbReference>
<evidence type="ECO:0000256" key="2">
    <source>
        <dbReference type="ARBA" id="ARBA00020570"/>
    </source>
</evidence>
<keyword evidence="6 10" id="KW-0676">Redox-active center</keyword>
<dbReference type="Gene3D" id="3.40.30.10">
    <property type="entry name" value="Glutaredoxin"/>
    <property type="match status" value="1"/>
</dbReference>
<feature type="site" description="Deprotonates C-terminal active site Cys" evidence="9">
    <location>
        <position position="25"/>
    </location>
</feature>
<evidence type="ECO:0000256" key="8">
    <source>
        <dbReference type="PIRNR" id="PIRNR000077"/>
    </source>
</evidence>
<feature type="disulfide bond" description="Redox-active" evidence="10">
    <location>
        <begin position="31"/>
        <end position="34"/>
    </location>
</feature>
<dbReference type="AlphaFoldDB" id="A0A0B2JZM8"/>
<feature type="site" description="Contributes to redox potential value" evidence="9">
    <location>
        <position position="32"/>
    </location>
</feature>
<dbReference type="PROSITE" id="PS51352">
    <property type="entry name" value="THIOREDOXIN_2"/>
    <property type="match status" value="1"/>
</dbReference>
<evidence type="ECO:0000256" key="1">
    <source>
        <dbReference type="ARBA" id="ARBA00008987"/>
    </source>
</evidence>
<evidence type="ECO:0000256" key="10">
    <source>
        <dbReference type="PIRSR" id="PIRSR000077-4"/>
    </source>
</evidence>
<dbReference type="InterPro" id="IPR005746">
    <property type="entry name" value="Thioredoxin"/>
</dbReference>
<proteinExistence type="inferred from homology"/>
<protein>
    <recommendedName>
        <fullName evidence="2 7">Thioredoxin</fullName>
    </recommendedName>
</protein>
<feature type="active site" description="Nucleophile" evidence="9">
    <location>
        <position position="34"/>
    </location>
</feature>
<evidence type="ECO:0000256" key="7">
    <source>
        <dbReference type="NCBIfam" id="TIGR01068"/>
    </source>
</evidence>
<dbReference type="SUPFAM" id="SSF52833">
    <property type="entry name" value="Thioredoxin-like"/>
    <property type="match status" value="1"/>
</dbReference>
<dbReference type="eggNOG" id="COG3118">
    <property type="taxonomic scope" value="Bacteria"/>
</dbReference>
<evidence type="ECO:0000256" key="5">
    <source>
        <dbReference type="ARBA" id="ARBA00023157"/>
    </source>
</evidence>
<accession>A0A0B2JZM8</accession>
<feature type="domain" description="Thioredoxin" evidence="11">
    <location>
        <begin position="1"/>
        <end position="105"/>
    </location>
</feature>
<evidence type="ECO:0000313" key="13">
    <source>
        <dbReference type="Proteomes" id="UP000030993"/>
    </source>
</evidence>
<dbReference type="PIRSF" id="PIRSF000077">
    <property type="entry name" value="Thioredoxin"/>
    <property type="match status" value="1"/>
</dbReference>
<feature type="active site" description="Nucleophile" evidence="9">
    <location>
        <position position="31"/>
    </location>
</feature>
<dbReference type="Proteomes" id="UP000030993">
    <property type="component" value="Unassembled WGS sequence"/>
</dbReference>
<keyword evidence="3" id="KW-0813">Transport</keyword>
<keyword evidence="5 10" id="KW-1015">Disulfide bond</keyword>
<dbReference type="RefSeq" id="WP_027396351.1">
    <property type="nucleotide sequence ID" value="NZ_CAMKSO010000135.1"/>
</dbReference>
<dbReference type="Pfam" id="PF00085">
    <property type="entry name" value="Thioredoxin"/>
    <property type="match status" value="1"/>
</dbReference>
<dbReference type="PANTHER" id="PTHR45663:SF11">
    <property type="entry name" value="GEO12009P1"/>
    <property type="match status" value="1"/>
</dbReference>
<keyword evidence="13" id="KW-1185">Reference proteome</keyword>
<dbReference type="PRINTS" id="PR00421">
    <property type="entry name" value="THIOREDOXIN"/>
</dbReference>
<name>A0A0B2JZM8_9FIRM</name>
<feature type="site" description="Contributes to redox potential value" evidence="9">
    <location>
        <position position="33"/>
    </location>
</feature>
<gene>
    <name evidence="12" type="ORF">NZ47_01550</name>
</gene>
<evidence type="ECO:0000313" key="12">
    <source>
        <dbReference type="EMBL" id="KHM53009.1"/>
    </source>
</evidence>
<evidence type="ECO:0000256" key="9">
    <source>
        <dbReference type="PIRSR" id="PIRSR000077-1"/>
    </source>
</evidence>
<sequence>MAEVKVTKDNFQQEVLESDIPVIVDFWAEWCGPCKMMAPILKEIADENEGSIKVAKINVDEESYLSSQYGIVSIPSLYFFKNGKVVNQYIGFVQKDFVLKLLNES</sequence>
<evidence type="ECO:0000259" key="11">
    <source>
        <dbReference type="PROSITE" id="PS51352"/>
    </source>
</evidence>
<reference evidence="12 13" key="1">
    <citation type="journal article" date="2013" name="PLoS ONE">
        <title>Identification and characterization of three novel lipases belonging to families II and V from Anaerovibrio lipolyticus 5ST.</title>
        <authorList>
            <person name="Prive F."/>
            <person name="Kaderbhai N.N."/>
            <person name="Girdwood S."/>
            <person name="Worgan H.J."/>
            <person name="Pinloche E."/>
            <person name="Scollan N.D."/>
            <person name="Huws S.A."/>
            <person name="Newbold C.J."/>
        </authorList>
    </citation>
    <scope>NUCLEOTIDE SEQUENCE [LARGE SCALE GENOMIC DNA]</scope>
    <source>
        <strain evidence="12 13">5S</strain>
    </source>
</reference>
<dbReference type="GO" id="GO:0015035">
    <property type="term" value="F:protein-disulfide reductase activity"/>
    <property type="evidence" value="ECO:0007669"/>
    <property type="project" value="UniProtKB-UniRule"/>
</dbReference>
<comment type="caution">
    <text evidence="12">The sequence shown here is derived from an EMBL/GenBank/DDBJ whole genome shotgun (WGS) entry which is preliminary data.</text>
</comment>
<organism evidence="12 13">
    <name type="scientific">Anaerovibrio lipolyticus</name>
    <dbReference type="NCBI Taxonomy" id="82374"/>
    <lineage>
        <taxon>Bacteria</taxon>
        <taxon>Bacillati</taxon>
        <taxon>Bacillota</taxon>
        <taxon>Negativicutes</taxon>
        <taxon>Selenomonadales</taxon>
        <taxon>Selenomonadaceae</taxon>
        <taxon>Anaerovibrio</taxon>
    </lineage>
</organism>
<dbReference type="FunFam" id="3.40.30.10:FF:000001">
    <property type="entry name" value="Thioredoxin"/>
    <property type="match status" value="1"/>
</dbReference>
<comment type="similarity">
    <text evidence="1 8">Belongs to the thioredoxin family.</text>
</comment>
<dbReference type="EMBL" id="JSCE01000024">
    <property type="protein sequence ID" value="KHM53009.1"/>
    <property type="molecule type" value="Genomic_DNA"/>
</dbReference>
<dbReference type="InterPro" id="IPR036249">
    <property type="entry name" value="Thioredoxin-like_sf"/>
</dbReference>
<dbReference type="PANTHER" id="PTHR45663">
    <property type="entry name" value="GEO12009P1"/>
    <property type="match status" value="1"/>
</dbReference>
<evidence type="ECO:0000256" key="6">
    <source>
        <dbReference type="ARBA" id="ARBA00023284"/>
    </source>
</evidence>
<dbReference type="InterPro" id="IPR017937">
    <property type="entry name" value="Thioredoxin_CS"/>
</dbReference>
<evidence type="ECO:0000256" key="4">
    <source>
        <dbReference type="ARBA" id="ARBA00022982"/>
    </source>
</evidence>
<keyword evidence="4" id="KW-0249">Electron transport</keyword>
<dbReference type="PROSITE" id="PS00194">
    <property type="entry name" value="THIOREDOXIN_1"/>
    <property type="match status" value="1"/>
</dbReference>
<dbReference type="InterPro" id="IPR013766">
    <property type="entry name" value="Thioredoxin_domain"/>
</dbReference>
<dbReference type="CDD" id="cd02947">
    <property type="entry name" value="TRX_family"/>
    <property type="match status" value="1"/>
</dbReference>
<dbReference type="STRING" id="82374.NZ47_01550"/>
<evidence type="ECO:0000256" key="3">
    <source>
        <dbReference type="ARBA" id="ARBA00022448"/>
    </source>
</evidence>